<feature type="region of interest" description="Disordered" evidence="1">
    <location>
        <begin position="102"/>
        <end position="164"/>
    </location>
</feature>
<dbReference type="InterPro" id="IPR044927">
    <property type="entry name" value="Endonuclea_NS_2"/>
</dbReference>
<keyword evidence="4" id="KW-1185">Reference proteome</keyword>
<sequence length="501" mass="54691">MRRVHGQGSCGKKRIRFARIRRGSSRMADPICGIAYISRVFLPRCIETDPSCLAPSSRLSPGTAWRVAMGSYPRSLVVRHFPLGIIASVPDLVRRRRPFTSAPLSMTPSIEASKSITSKLRGKTMPGGDTQQSKRRRLGSAPHGAAQQQRERSLPNLRGLDETRASLNVSPTVRGLATDRQILNAKNARGEYDWSSFRGTLTDTDETNGRGERGARTEGRGAEIEGGQHGKSVVIWGPIDPSSGEGTSMKATIGPDHNLGSPPTNDAAKKRVQAFNIISPDKNAYIAGHLLAEKLGGPGSDPRNLTAITRSANAEHSTEIEKPVRKMVNLEGYWMNYSVIVEYKTKNIRLDSRKARALTQIGASGIKVTRNIAKVIYASKLETSCSQLDNSGKPAGKHFSANINIPPPSDNTKSEAVIASIGDSDDGSDVIKTNIGHSDLVLTETSELRSSANTRETLVKYIEILEEQVKAEYDRGYQDGLRAREEQNPTVGQKRKHEYVS</sequence>
<proteinExistence type="predicted"/>
<dbReference type="AlphaFoldDB" id="A0A2U0S9B3"/>
<accession>A0A2U0S9B3</accession>
<dbReference type="InterPro" id="IPR044929">
    <property type="entry name" value="DNA/RNA_non-sp_Endonuclease_sf"/>
</dbReference>
<evidence type="ECO:0000256" key="1">
    <source>
        <dbReference type="SAM" id="MobiDB-lite"/>
    </source>
</evidence>
<dbReference type="EMBL" id="QENQ01000001">
    <property type="protein sequence ID" value="PVX27958.1"/>
    <property type="molecule type" value="Genomic_DNA"/>
</dbReference>
<feature type="region of interest" description="Disordered" evidence="1">
    <location>
        <begin position="197"/>
        <end position="226"/>
    </location>
</feature>
<feature type="domain" description="Type VII secretion system protein EssD-like" evidence="2">
    <location>
        <begin position="264"/>
        <end position="347"/>
    </location>
</feature>
<dbReference type="Pfam" id="PF13930">
    <property type="entry name" value="Endonuclea_NS_2"/>
    <property type="match status" value="1"/>
</dbReference>
<evidence type="ECO:0000313" key="3">
    <source>
        <dbReference type="EMBL" id="PVX27958.1"/>
    </source>
</evidence>
<organism evidence="3 4">
    <name type="scientific">Sphingomonas pokkalii</name>
    <dbReference type="NCBI Taxonomy" id="2175090"/>
    <lineage>
        <taxon>Bacteria</taxon>
        <taxon>Pseudomonadati</taxon>
        <taxon>Pseudomonadota</taxon>
        <taxon>Alphaproteobacteria</taxon>
        <taxon>Sphingomonadales</taxon>
        <taxon>Sphingomonadaceae</taxon>
        <taxon>Sphingomonas</taxon>
    </lineage>
</organism>
<feature type="region of interest" description="Disordered" evidence="1">
    <location>
        <begin position="480"/>
        <end position="501"/>
    </location>
</feature>
<evidence type="ECO:0000313" key="4">
    <source>
        <dbReference type="Proteomes" id="UP000245890"/>
    </source>
</evidence>
<gene>
    <name evidence="3" type="ORF">DD559_00170</name>
</gene>
<name>A0A2U0S9B3_9SPHN</name>
<feature type="compositionally biased region" description="Basic and acidic residues" evidence="1">
    <location>
        <begin position="149"/>
        <end position="164"/>
    </location>
</feature>
<feature type="compositionally biased region" description="Basic and acidic residues" evidence="1">
    <location>
        <begin position="207"/>
        <end position="226"/>
    </location>
</feature>
<protein>
    <recommendedName>
        <fullName evidence="2">Type VII secretion system protein EssD-like domain-containing protein</fullName>
    </recommendedName>
</protein>
<dbReference type="Gene3D" id="3.40.570.10">
    <property type="entry name" value="Extracellular Endonuclease, subunit A"/>
    <property type="match status" value="1"/>
</dbReference>
<feature type="compositionally biased region" description="Polar residues" evidence="1">
    <location>
        <begin position="102"/>
        <end position="118"/>
    </location>
</feature>
<reference evidence="3 4" key="1">
    <citation type="submission" date="2018-05" db="EMBL/GenBank/DDBJ databases">
        <title>Description of Sphingomonas pokkalii sp nov, isolated from the rhizosphere of saline tolerant pokkali rice and its draft genome analysis.</title>
        <authorList>
            <person name="Menon R."/>
            <person name="Kumari S."/>
            <person name="Rameshkumar N."/>
        </authorList>
    </citation>
    <scope>NUCLEOTIDE SEQUENCE [LARGE SCALE GENOMIC DNA]</scope>
    <source>
        <strain evidence="3 4">L3B27</strain>
    </source>
</reference>
<dbReference type="Proteomes" id="UP000245890">
    <property type="component" value="Unassembled WGS sequence"/>
</dbReference>
<comment type="caution">
    <text evidence="3">The sequence shown here is derived from an EMBL/GenBank/DDBJ whole genome shotgun (WGS) entry which is preliminary data.</text>
</comment>
<evidence type="ECO:0000259" key="2">
    <source>
        <dbReference type="Pfam" id="PF13930"/>
    </source>
</evidence>